<dbReference type="PATRIC" id="fig|188932.3.peg.4239"/>
<evidence type="ECO:0000313" key="2">
    <source>
        <dbReference type="Proteomes" id="UP000071561"/>
    </source>
</evidence>
<proteinExistence type="predicted"/>
<keyword evidence="2" id="KW-1185">Reference proteome</keyword>
<dbReference type="AlphaFoldDB" id="A0A127VHX7"/>
<evidence type="ECO:0000313" key="1">
    <source>
        <dbReference type="EMBL" id="AMQ00934.1"/>
    </source>
</evidence>
<accession>A0A127VHX7</accession>
<dbReference type="Proteomes" id="UP000071561">
    <property type="component" value="Chromosome"/>
</dbReference>
<name>A0A127VHX7_9SPHI</name>
<organism evidence="1 2">
    <name type="scientific">Pedobacter cryoconitis</name>
    <dbReference type="NCBI Taxonomy" id="188932"/>
    <lineage>
        <taxon>Bacteria</taxon>
        <taxon>Pseudomonadati</taxon>
        <taxon>Bacteroidota</taxon>
        <taxon>Sphingobacteriia</taxon>
        <taxon>Sphingobacteriales</taxon>
        <taxon>Sphingobacteriaceae</taxon>
        <taxon>Pedobacter</taxon>
    </lineage>
</organism>
<dbReference type="EMBL" id="CP014504">
    <property type="protein sequence ID" value="AMQ00934.1"/>
    <property type="molecule type" value="Genomic_DNA"/>
</dbReference>
<protein>
    <submittedName>
        <fullName evidence="1">Uncharacterized protein</fullName>
    </submittedName>
</protein>
<gene>
    <name evidence="1" type="ORF">AY601_4083</name>
</gene>
<dbReference type="KEGG" id="pcm:AY601_4083"/>
<reference evidence="1 2" key="1">
    <citation type="submission" date="2016-03" db="EMBL/GenBank/DDBJ databases">
        <title>Complete genome sequence of Pedobacter cryoconitis PAMC 27485.</title>
        <authorList>
            <person name="Lee J."/>
            <person name="Kim O.-S."/>
        </authorList>
    </citation>
    <scope>NUCLEOTIDE SEQUENCE [LARGE SCALE GENOMIC DNA]</scope>
    <source>
        <strain evidence="1 2">PAMC 27485</strain>
    </source>
</reference>
<sequence>MNEQYIHKMTYTTKATPDVYDQSTGQWIVGQPGLDVVIECRAQPNRSGKKKPNKDGILTEYSYDLGFPISTQDLPEKNALVKITGVRDELLFNGELQGYQIGLRSILGWI</sequence>